<sequence length="239" mass="25471">MAATNDEAGTRQAVLDLVVEKGPVTAALLAKILKLTAAAVRRHITALEAKGAITVIELPVDSNRGRGRPARHYVATEQAHDSLPEEYSDLASRAIEYLGQVAGPEAVESFAASRSRDIERKYAPIVRAAGDDPQKRAKALADALTADGYAATVRQVGNGFAIQLCQGHCPVQHVAQEFPQLCDAETAAFSRLLNVHVQRLATLAGGEHVCTTHVPMGIPKVRPGSMKTARTVSPQEGNR</sequence>
<protein>
    <submittedName>
        <fullName evidence="3">Transcriptional regulator</fullName>
    </submittedName>
</protein>
<dbReference type="PANTHER" id="PTHR30363:SF28">
    <property type="entry name" value="TRANSCRIPTIONAL REGULATORY PROTEIN-RELATED"/>
    <property type="match status" value="1"/>
</dbReference>
<dbReference type="EMBL" id="CP017812">
    <property type="protein sequence ID" value="AOZ72813.1"/>
    <property type="molecule type" value="Genomic_DNA"/>
</dbReference>
<keyword evidence="4" id="KW-1185">Reference proteome</keyword>
<evidence type="ECO:0000313" key="4">
    <source>
        <dbReference type="Proteomes" id="UP000176288"/>
    </source>
</evidence>
<dbReference type="InterPro" id="IPR036388">
    <property type="entry name" value="WH-like_DNA-bd_sf"/>
</dbReference>
<gene>
    <name evidence="3" type="ORF">BK816_05475</name>
</gene>
<feature type="compositionally biased region" description="Polar residues" evidence="1">
    <location>
        <begin position="228"/>
        <end position="239"/>
    </location>
</feature>
<dbReference type="Gene3D" id="1.10.10.10">
    <property type="entry name" value="Winged helix-like DNA-binding domain superfamily/Winged helix DNA-binding domain"/>
    <property type="match status" value="1"/>
</dbReference>
<dbReference type="RefSeq" id="WP_071164278.1">
    <property type="nucleotide sequence ID" value="NZ_CP017812.1"/>
</dbReference>
<accession>A0A1D9MKW2</accession>
<dbReference type="AlphaFoldDB" id="A0A1D9MKW2"/>
<dbReference type="OrthoDB" id="3375207at2"/>
<dbReference type="InterPro" id="IPR036390">
    <property type="entry name" value="WH_DNA-bd_sf"/>
</dbReference>
<dbReference type="SUPFAM" id="SSF46785">
    <property type="entry name" value="Winged helix' DNA-binding domain"/>
    <property type="match status" value="1"/>
</dbReference>
<name>A0A1D9MKW2_9ACTO</name>
<evidence type="ECO:0000313" key="3">
    <source>
        <dbReference type="EMBL" id="AOZ72813.1"/>
    </source>
</evidence>
<dbReference type="STRING" id="1912795.BK816_05475"/>
<dbReference type="Pfam" id="PF08279">
    <property type="entry name" value="HTH_11"/>
    <property type="match status" value="1"/>
</dbReference>
<organism evidence="3 4">
    <name type="scientific">Boudabousia tangfeifanii</name>
    <dbReference type="NCBI Taxonomy" id="1912795"/>
    <lineage>
        <taxon>Bacteria</taxon>
        <taxon>Bacillati</taxon>
        <taxon>Actinomycetota</taxon>
        <taxon>Actinomycetes</taxon>
        <taxon>Actinomycetales</taxon>
        <taxon>Actinomycetaceae</taxon>
        <taxon>Boudabousia</taxon>
    </lineage>
</organism>
<dbReference type="PANTHER" id="PTHR30363">
    <property type="entry name" value="HTH-TYPE TRANSCRIPTIONAL REGULATOR SRLR-RELATED"/>
    <property type="match status" value="1"/>
</dbReference>
<dbReference type="Proteomes" id="UP000176288">
    <property type="component" value="Chromosome"/>
</dbReference>
<dbReference type="InterPro" id="IPR050313">
    <property type="entry name" value="Carb_Metab_HTH_regulators"/>
</dbReference>
<evidence type="ECO:0000256" key="1">
    <source>
        <dbReference type="SAM" id="MobiDB-lite"/>
    </source>
</evidence>
<proteinExistence type="predicted"/>
<feature type="region of interest" description="Disordered" evidence="1">
    <location>
        <begin position="220"/>
        <end position="239"/>
    </location>
</feature>
<dbReference type="KEGG" id="avu:BK816_05475"/>
<reference evidence="3 4" key="1">
    <citation type="submission" date="2016-10" db="EMBL/GenBank/DDBJ databases">
        <title>Actinomyces aegypiusis sp. nov., isolated from the Aegypius monachus in Qinghai Tibet Plateau China.</title>
        <authorList>
            <person name="Wang Y."/>
        </authorList>
    </citation>
    <scope>NUCLEOTIDE SEQUENCE [LARGE SCALE GENOMIC DNA]</scope>
    <source>
        <strain evidence="3 4">VUL4_3</strain>
    </source>
</reference>
<dbReference type="InterPro" id="IPR013196">
    <property type="entry name" value="HTH_11"/>
</dbReference>
<evidence type="ECO:0000259" key="2">
    <source>
        <dbReference type="Pfam" id="PF08279"/>
    </source>
</evidence>
<feature type="domain" description="Helix-turn-helix type 11" evidence="2">
    <location>
        <begin position="12"/>
        <end position="67"/>
    </location>
</feature>